<keyword evidence="1" id="KW-0805">Transcription regulation</keyword>
<evidence type="ECO:0000256" key="2">
    <source>
        <dbReference type="ARBA" id="ARBA00023125"/>
    </source>
</evidence>
<dbReference type="GO" id="GO:0003700">
    <property type="term" value="F:DNA-binding transcription factor activity"/>
    <property type="evidence" value="ECO:0007669"/>
    <property type="project" value="TreeGrafter"/>
</dbReference>
<keyword evidence="8" id="KW-1185">Reference proteome</keyword>
<dbReference type="InterPro" id="IPR009057">
    <property type="entry name" value="Homeodomain-like_sf"/>
</dbReference>
<dbReference type="Pfam" id="PF17754">
    <property type="entry name" value="TetR_C_14"/>
    <property type="match status" value="1"/>
</dbReference>
<evidence type="ECO:0000256" key="4">
    <source>
        <dbReference type="PROSITE-ProRule" id="PRU00335"/>
    </source>
</evidence>
<dbReference type="EMBL" id="JAAXKZ010000249">
    <property type="protein sequence ID" value="NMH95680.1"/>
    <property type="molecule type" value="Genomic_DNA"/>
</dbReference>
<dbReference type="SUPFAM" id="SSF46689">
    <property type="entry name" value="Homeodomain-like"/>
    <property type="match status" value="1"/>
</dbReference>
<feature type="region of interest" description="Disordered" evidence="5">
    <location>
        <begin position="1"/>
        <end position="21"/>
    </location>
</feature>
<evidence type="ECO:0000256" key="5">
    <source>
        <dbReference type="SAM" id="MobiDB-lite"/>
    </source>
</evidence>
<protein>
    <submittedName>
        <fullName evidence="7">Mycofactocin system transcriptional regulator</fullName>
    </submittedName>
</protein>
<dbReference type="InterPro" id="IPR001647">
    <property type="entry name" value="HTH_TetR"/>
</dbReference>
<dbReference type="PANTHER" id="PTHR30055:SF238">
    <property type="entry name" value="MYCOFACTOCIN BIOSYNTHESIS TRANSCRIPTIONAL REGULATOR MFTR-RELATED"/>
    <property type="match status" value="1"/>
</dbReference>
<dbReference type="Gene3D" id="1.10.10.60">
    <property type="entry name" value="Homeodomain-like"/>
    <property type="match status" value="1"/>
</dbReference>
<dbReference type="PRINTS" id="PR00455">
    <property type="entry name" value="HTHTETR"/>
</dbReference>
<dbReference type="InterPro" id="IPR050109">
    <property type="entry name" value="HTH-type_TetR-like_transc_reg"/>
</dbReference>
<evidence type="ECO:0000256" key="1">
    <source>
        <dbReference type="ARBA" id="ARBA00023015"/>
    </source>
</evidence>
<dbReference type="Gene3D" id="1.10.357.10">
    <property type="entry name" value="Tetracycline Repressor, domain 2"/>
    <property type="match status" value="1"/>
</dbReference>
<organism evidence="7 8">
    <name type="scientific">Pseudonocardia bannensis</name>
    <dbReference type="NCBI Taxonomy" id="630973"/>
    <lineage>
        <taxon>Bacteria</taxon>
        <taxon>Bacillati</taxon>
        <taxon>Actinomycetota</taxon>
        <taxon>Actinomycetes</taxon>
        <taxon>Pseudonocardiales</taxon>
        <taxon>Pseudonocardiaceae</taxon>
        <taxon>Pseudonocardia</taxon>
    </lineage>
</organism>
<evidence type="ECO:0000313" key="7">
    <source>
        <dbReference type="EMBL" id="NMH95680.1"/>
    </source>
</evidence>
<dbReference type="PANTHER" id="PTHR30055">
    <property type="entry name" value="HTH-TYPE TRANSCRIPTIONAL REGULATOR RUTR"/>
    <property type="match status" value="1"/>
</dbReference>
<feature type="domain" description="HTH tetR-type" evidence="6">
    <location>
        <begin position="20"/>
        <end position="80"/>
    </location>
</feature>
<evidence type="ECO:0000259" key="6">
    <source>
        <dbReference type="PROSITE" id="PS50977"/>
    </source>
</evidence>
<dbReference type="InterPro" id="IPR023851">
    <property type="entry name" value="Tscrpt_reg_TetR-type"/>
</dbReference>
<dbReference type="RefSeq" id="WP_169416307.1">
    <property type="nucleotide sequence ID" value="NZ_JAAXKZ010000249.1"/>
</dbReference>
<proteinExistence type="predicted"/>
<dbReference type="Proteomes" id="UP000586918">
    <property type="component" value="Unassembled WGS sequence"/>
</dbReference>
<sequence length="215" mass="23575">MSAVAEQGAAGARRAGRRPVTSRSEIEHIALDLFTRRGFDTTTVDDIAQAAGIGRRTFFRYYASKNDVPWGAFDEQLHRMRANFAALPPEIPVMAGIRAAVLDFNEVDPDEQPWHRRRLRLILGTPALQAHSTLRYAAWRQVVADYAAARLGVPSDALVPQTIGHACLGVALAAYERWLTEEGSELRDLLGEVFRALEHGLVAAGAEWAEGDGVS</sequence>
<accession>A0A848DRZ1</accession>
<comment type="caution">
    <text evidence="7">The sequence shown here is derived from an EMBL/GenBank/DDBJ whole genome shotgun (WGS) entry which is preliminary data.</text>
</comment>
<keyword evidence="2 4" id="KW-0238">DNA-binding</keyword>
<dbReference type="NCBIfam" id="TIGR03968">
    <property type="entry name" value="mycofact_TetR"/>
    <property type="match status" value="1"/>
</dbReference>
<gene>
    <name evidence="7" type="primary">mftR</name>
    <name evidence="7" type="ORF">HF519_29950</name>
</gene>
<feature type="DNA-binding region" description="H-T-H motif" evidence="4">
    <location>
        <begin position="43"/>
        <end position="62"/>
    </location>
</feature>
<dbReference type="AlphaFoldDB" id="A0A848DRZ1"/>
<evidence type="ECO:0000313" key="8">
    <source>
        <dbReference type="Proteomes" id="UP000586918"/>
    </source>
</evidence>
<dbReference type="InterPro" id="IPR041347">
    <property type="entry name" value="MftR_C"/>
</dbReference>
<dbReference type="PROSITE" id="PS50977">
    <property type="entry name" value="HTH_TETR_2"/>
    <property type="match status" value="1"/>
</dbReference>
<name>A0A848DRZ1_9PSEU</name>
<evidence type="ECO:0000256" key="3">
    <source>
        <dbReference type="ARBA" id="ARBA00023163"/>
    </source>
</evidence>
<reference evidence="7 8" key="1">
    <citation type="submission" date="2020-04" db="EMBL/GenBank/DDBJ databases">
        <authorList>
            <person name="Klaysubun C."/>
            <person name="Duangmal K."/>
            <person name="Lipun K."/>
        </authorList>
    </citation>
    <scope>NUCLEOTIDE SEQUENCE [LARGE SCALE GENOMIC DNA]</scope>
    <source>
        <strain evidence="7 8">DSM 45300</strain>
    </source>
</reference>
<dbReference type="Pfam" id="PF00440">
    <property type="entry name" value="TetR_N"/>
    <property type="match status" value="1"/>
</dbReference>
<dbReference type="GO" id="GO:0000976">
    <property type="term" value="F:transcription cis-regulatory region binding"/>
    <property type="evidence" value="ECO:0007669"/>
    <property type="project" value="TreeGrafter"/>
</dbReference>
<keyword evidence="3" id="KW-0804">Transcription</keyword>